<dbReference type="AlphaFoldDB" id="A0A0F4JP89"/>
<keyword evidence="1" id="KW-1133">Transmembrane helix</keyword>
<organism evidence="2 3">
    <name type="scientific">Streptomyces katrae</name>
    <dbReference type="NCBI Taxonomy" id="68223"/>
    <lineage>
        <taxon>Bacteria</taxon>
        <taxon>Bacillati</taxon>
        <taxon>Actinomycetota</taxon>
        <taxon>Actinomycetes</taxon>
        <taxon>Kitasatosporales</taxon>
        <taxon>Streptomycetaceae</taxon>
        <taxon>Streptomyces</taxon>
    </lineage>
</organism>
<evidence type="ECO:0000313" key="3">
    <source>
        <dbReference type="Proteomes" id="UP000033551"/>
    </source>
</evidence>
<accession>A0A0F4JP89</accession>
<dbReference type="Proteomes" id="UP000033551">
    <property type="component" value="Unassembled WGS sequence"/>
</dbReference>
<feature type="non-terminal residue" evidence="2">
    <location>
        <position position="64"/>
    </location>
</feature>
<protein>
    <submittedName>
        <fullName evidence="2">Uncharacterized protein</fullName>
    </submittedName>
</protein>
<feature type="transmembrane region" description="Helical" evidence="1">
    <location>
        <begin position="12"/>
        <end position="29"/>
    </location>
</feature>
<evidence type="ECO:0000256" key="1">
    <source>
        <dbReference type="SAM" id="Phobius"/>
    </source>
</evidence>
<comment type="caution">
    <text evidence="2">The sequence shown here is derived from an EMBL/GenBank/DDBJ whole genome shotgun (WGS) entry which is preliminary data.</text>
</comment>
<keyword evidence="1" id="KW-0812">Transmembrane</keyword>
<feature type="transmembrane region" description="Helical" evidence="1">
    <location>
        <begin position="35"/>
        <end position="55"/>
    </location>
</feature>
<sequence length="64" mass="6520">MAGYYPVPRPVTNGLAVAGLVLGLLAVVLGIIPFFFWLGVLLALTGIGISGGAIARARKGAGRR</sequence>
<name>A0A0F4JP89_9ACTN</name>
<keyword evidence="1" id="KW-0472">Membrane</keyword>
<keyword evidence="3" id="KW-1185">Reference proteome</keyword>
<proteinExistence type="predicted"/>
<reference evidence="2 3" key="1">
    <citation type="submission" date="2015-02" db="EMBL/GenBank/DDBJ databases">
        <authorList>
            <person name="Ju K.-S."/>
            <person name="Doroghazi J.R."/>
            <person name="Metcalf W."/>
        </authorList>
    </citation>
    <scope>NUCLEOTIDE SEQUENCE [LARGE SCALE GENOMIC DNA]</scope>
    <source>
        <strain evidence="2 3">NRRL ISP-5550</strain>
    </source>
</reference>
<evidence type="ECO:0000313" key="2">
    <source>
        <dbReference type="EMBL" id="KJY36187.1"/>
    </source>
</evidence>
<dbReference type="PATRIC" id="fig|68223.7.peg.4578"/>
<gene>
    <name evidence="2" type="ORF">VR44_08395</name>
</gene>
<dbReference type="EMBL" id="JZWV01000172">
    <property type="protein sequence ID" value="KJY36187.1"/>
    <property type="molecule type" value="Genomic_DNA"/>
</dbReference>